<feature type="transmembrane region" description="Helical" evidence="1">
    <location>
        <begin position="203"/>
        <end position="223"/>
    </location>
</feature>
<proteinExistence type="predicted"/>
<organism evidence="2">
    <name type="scientific">freshwater metagenome</name>
    <dbReference type="NCBI Taxonomy" id="449393"/>
    <lineage>
        <taxon>unclassified sequences</taxon>
        <taxon>metagenomes</taxon>
        <taxon>ecological metagenomes</taxon>
    </lineage>
</organism>
<feature type="transmembrane region" description="Helical" evidence="1">
    <location>
        <begin position="62"/>
        <end position="80"/>
    </location>
</feature>
<keyword evidence="1" id="KW-0812">Transmembrane</keyword>
<accession>A0A6J6KR95</accession>
<dbReference type="AlphaFoldDB" id="A0A6J6KR95"/>
<keyword evidence="1" id="KW-1133">Transmembrane helix</keyword>
<gene>
    <name evidence="2" type="ORF">UFOPK2252_00374</name>
</gene>
<sequence length="224" mass="24133">MTLLLGLKLFLAPLFVWIISVLQGKYNARMGGLFLGLPLTTGPFLLIVGIQEGRSFAKTAAHGVLVGQLSLIVFCLAYAFAASKLKWGKSIAIATVAVWLSGYIFNLINFSNLGVILTLFFTWAISLALFPKYEKPTDKVSAPKWELPVRLITAVLLILALTGAANILGSRVSGALSTYPTIITVLGAFSHRRNGPKHLVATLHALIQALPITSVIMIGLTYLL</sequence>
<name>A0A6J6KR95_9ZZZZ</name>
<dbReference type="EMBL" id="CAEZWN010000021">
    <property type="protein sequence ID" value="CAB4651468.1"/>
    <property type="molecule type" value="Genomic_DNA"/>
</dbReference>
<evidence type="ECO:0000313" key="2">
    <source>
        <dbReference type="EMBL" id="CAB4651468.1"/>
    </source>
</evidence>
<feature type="transmembrane region" description="Helical" evidence="1">
    <location>
        <begin position="31"/>
        <end position="50"/>
    </location>
</feature>
<reference evidence="2" key="1">
    <citation type="submission" date="2020-05" db="EMBL/GenBank/DDBJ databases">
        <authorList>
            <person name="Chiriac C."/>
            <person name="Salcher M."/>
            <person name="Ghai R."/>
            <person name="Kavagutti S V."/>
        </authorList>
    </citation>
    <scope>NUCLEOTIDE SEQUENCE</scope>
</reference>
<evidence type="ECO:0000256" key="1">
    <source>
        <dbReference type="SAM" id="Phobius"/>
    </source>
</evidence>
<protein>
    <submittedName>
        <fullName evidence="2">Unannotated protein</fullName>
    </submittedName>
</protein>
<feature type="transmembrane region" description="Helical" evidence="1">
    <location>
        <begin position="151"/>
        <end position="168"/>
    </location>
</feature>
<feature type="transmembrane region" description="Helical" evidence="1">
    <location>
        <begin position="6"/>
        <end position="24"/>
    </location>
</feature>
<keyword evidence="1" id="KW-0472">Membrane</keyword>
<feature type="transmembrane region" description="Helical" evidence="1">
    <location>
        <begin position="111"/>
        <end position="130"/>
    </location>
</feature>